<evidence type="ECO:0008006" key="4">
    <source>
        <dbReference type="Google" id="ProtNLM"/>
    </source>
</evidence>
<accession>A0A917K433</accession>
<comment type="caution">
    <text evidence="2">The sequence shown here is derived from an EMBL/GenBank/DDBJ whole genome shotgun (WGS) entry which is preliminary data.</text>
</comment>
<reference evidence="2" key="1">
    <citation type="journal article" date="2014" name="Int. J. Syst. Evol. Microbiol.">
        <title>Complete genome sequence of Corynebacterium casei LMG S-19264T (=DSM 44701T), isolated from a smear-ripened cheese.</title>
        <authorList>
            <consortium name="US DOE Joint Genome Institute (JGI-PGF)"/>
            <person name="Walter F."/>
            <person name="Albersmeier A."/>
            <person name="Kalinowski J."/>
            <person name="Ruckert C."/>
        </authorList>
    </citation>
    <scope>NUCLEOTIDE SEQUENCE</scope>
    <source>
        <strain evidence="2">CGMCC 1.3617</strain>
    </source>
</reference>
<evidence type="ECO:0000313" key="2">
    <source>
        <dbReference type="EMBL" id="GGI97464.1"/>
    </source>
</evidence>
<proteinExistence type="predicted"/>
<gene>
    <name evidence="2" type="ORF">GCM10011320_00110</name>
</gene>
<dbReference type="SUPFAM" id="SSF56935">
    <property type="entry name" value="Porins"/>
    <property type="match status" value="1"/>
</dbReference>
<dbReference type="Proteomes" id="UP000661507">
    <property type="component" value="Unassembled WGS sequence"/>
</dbReference>
<keyword evidence="3" id="KW-1185">Reference proteome</keyword>
<protein>
    <recommendedName>
        <fullName evidence="4">TIGR03016 family PEP-CTERM system-associated outer membrane protein</fullName>
    </recommendedName>
</protein>
<name>A0A917K433_9PROT</name>
<feature type="region of interest" description="Disordered" evidence="1">
    <location>
        <begin position="13"/>
        <end position="54"/>
    </location>
</feature>
<evidence type="ECO:0000313" key="3">
    <source>
        <dbReference type="Proteomes" id="UP000661507"/>
    </source>
</evidence>
<feature type="compositionally biased region" description="Low complexity" evidence="1">
    <location>
        <begin position="24"/>
        <end position="52"/>
    </location>
</feature>
<organism evidence="2 3">
    <name type="scientific">Neoroseomonas lacus</name>
    <dbReference type="NCBI Taxonomy" id="287609"/>
    <lineage>
        <taxon>Bacteria</taxon>
        <taxon>Pseudomonadati</taxon>
        <taxon>Pseudomonadota</taxon>
        <taxon>Alphaproteobacteria</taxon>
        <taxon>Acetobacterales</taxon>
        <taxon>Acetobacteraceae</taxon>
        <taxon>Neoroseomonas</taxon>
    </lineage>
</organism>
<dbReference type="InterPro" id="IPR017467">
    <property type="entry name" value="CHP03016_PEP-CTERM"/>
</dbReference>
<reference evidence="2" key="2">
    <citation type="submission" date="2020-09" db="EMBL/GenBank/DDBJ databases">
        <authorList>
            <person name="Sun Q."/>
            <person name="Zhou Y."/>
        </authorList>
    </citation>
    <scope>NUCLEOTIDE SEQUENCE</scope>
    <source>
        <strain evidence="2">CGMCC 1.3617</strain>
    </source>
</reference>
<dbReference type="EMBL" id="BMKW01000001">
    <property type="protein sequence ID" value="GGI97464.1"/>
    <property type="molecule type" value="Genomic_DNA"/>
</dbReference>
<sequence length="571" mass="59746">MGIAAAALFASPATGQSAGGGGTVSTPAAPATATAPAASPETGSAPSATTPTLVSPALGTLADVDPGLTRRTADPIRIGTYAGSGSGLGLFDFGQVPLSLTDRPYAIRPAIGVEVLGTNNLFQTRQDARSDIVTTIAPSIAAAVSTSRLLGSLTYTPALRLYGTYSSQNAVDQIGGGQLLVAVVPDLFYVDIRGSASVQPQSGGVIPGSAQLVEGLNTTQTFNAQITPFLIHRFGTAATAQLGYSYQYSQQDWASGRNQGTNLSAQSYTANRGFAILRSGEDFGRLALQGRIDGTSFIGGGVYDGAHRFVTSVEGRYAILPSVAVLAEIGYENIEYGGTNAATIEGATWSIGTRLTPGPDSIIVVRYGRHDGFNSVMLNAGVALGARTNVYATYSEKLSTGLSESQDLLETITFDALGNPVDSRSGAPVILVNPFLAVSSALYRTRLGTATLQYRWPRDSFTLSATWQDSEPVSSAFGDPASPQSGIYGTFGWAHEFSPRTTGITTLQYGRLSQDQISSTNQDIYAVSLTLLHRLTDNLTASAQLGWTRNTAEGPVGYTQTVLRAALRRTF</sequence>
<dbReference type="AlphaFoldDB" id="A0A917K433"/>
<evidence type="ECO:0000256" key="1">
    <source>
        <dbReference type="SAM" id="MobiDB-lite"/>
    </source>
</evidence>
<dbReference type="NCBIfam" id="TIGR03016">
    <property type="entry name" value="pepcterm_hypo_1"/>
    <property type="match status" value="1"/>
</dbReference>